<dbReference type="GO" id="GO:0005886">
    <property type="term" value="C:plasma membrane"/>
    <property type="evidence" value="ECO:0007669"/>
    <property type="project" value="UniProtKB-SubCell"/>
</dbReference>
<dbReference type="PANTHER" id="PTHR24221:SF654">
    <property type="entry name" value="ATP-BINDING CASSETTE SUB-FAMILY B MEMBER 6"/>
    <property type="match status" value="1"/>
</dbReference>
<feature type="transmembrane region" description="Helical" evidence="6">
    <location>
        <begin position="245"/>
        <end position="265"/>
    </location>
</feature>
<dbReference type="Proteomes" id="UP000321934">
    <property type="component" value="Chromosome"/>
</dbReference>
<evidence type="ECO:0000256" key="2">
    <source>
        <dbReference type="ARBA" id="ARBA00005417"/>
    </source>
</evidence>
<name>A0A5B8XCS8_9RICK</name>
<keyword evidence="8" id="KW-0547">Nucleotide-binding</keyword>
<evidence type="ECO:0000256" key="3">
    <source>
        <dbReference type="ARBA" id="ARBA00022692"/>
    </source>
</evidence>
<dbReference type="PANTHER" id="PTHR24221">
    <property type="entry name" value="ATP-BINDING CASSETTE SUB-FAMILY B"/>
    <property type="match status" value="1"/>
</dbReference>
<comment type="similarity">
    <text evidence="2">Belongs to the ABC transporter superfamily.</text>
</comment>
<feature type="domain" description="ABC transmembrane type-1" evidence="7">
    <location>
        <begin position="27"/>
        <end position="289"/>
    </location>
</feature>
<dbReference type="RefSeq" id="WP_246117022.1">
    <property type="nucleotide sequence ID" value="NZ_CP029077.1"/>
</dbReference>
<dbReference type="PROSITE" id="PS50929">
    <property type="entry name" value="ABC_TM1F"/>
    <property type="match status" value="1"/>
</dbReference>
<evidence type="ECO:0000313" key="8">
    <source>
        <dbReference type="EMBL" id="QED22856.1"/>
    </source>
</evidence>
<feature type="transmembrane region" description="Helical" evidence="6">
    <location>
        <begin position="17"/>
        <end position="36"/>
    </location>
</feature>
<organism evidence="8 9">
    <name type="scientific">Candidatus Deianiraea vastatrix</name>
    <dbReference type="NCBI Taxonomy" id="2163644"/>
    <lineage>
        <taxon>Bacteria</taxon>
        <taxon>Pseudomonadati</taxon>
        <taxon>Pseudomonadota</taxon>
        <taxon>Alphaproteobacteria</taxon>
        <taxon>Rickettsiales</taxon>
        <taxon>Candidatus Deianiraeaceae</taxon>
        <taxon>Candidatus Deianiraea</taxon>
    </lineage>
</organism>
<feature type="transmembrane region" description="Helical" evidence="6">
    <location>
        <begin position="271"/>
        <end position="294"/>
    </location>
</feature>
<dbReference type="InterPro" id="IPR039421">
    <property type="entry name" value="Type_1_exporter"/>
</dbReference>
<feature type="transmembrane region" description="Helical" evidence="6">
    <location>
        <begin position="142"/>
        <end position="175"/>
    </location>
</feature>
<comment type="subcellular location">
    <subcellularLocation>
        <location evidence="1">Cell membrane</location>
        <topology evidence="1">Multi-pass membrane protein</topology>
    </subcellularLocation>
</comment>
<proteinExistence type="inferred from homology"/>
<dbReference type="EMBL" id="CP029077">
    <property type="protein sequence ID" value="QED22856.1"/>
    <property type="molecule type" value="Genomic_DNA"/>
</dbReference>
<evidence type="ECO:0000256" key="1">
    <source>
        <dbReference type="ARBA" id="ARBA00004651"/>
    </source>
</evidence>
<keyword evidence="8" id="KW-0067">ATP-binding</keyword>
<dbReference type="AlphaFoldDB" id="A0A5B8XCS8"/>
<evidence type="ECO:0000313" key="9">
    <source>
        <dbReference type="Proteomes" id="UP000321934"/>
    </source>
</evidence>
<gene>
    <name evidence="8" type="ORF">Deia_00042</name>
</gene>
<dbReference type="InterPro" id="IPR036640">
    <property type="entry name" value="ABC1_TM_sf"/>
</dbReference>
<dbReference type="GO" id="GO:0140359">
    <property type="term" value="F:ABC-type transporter activity"/>
    <property type="evidence" value="ECO:0007669"/>
    <property type="project" value="InterPro"/>
</dbReference>
<protein>
    <submittedName>
        <fullName evidence="8">ABC transporter ATP-binding/permease domain protein</fullName>
    </submittedName>
</protein>
<evidence type="ECO:0000256" key="4">
    <source>
        <dbReference type="ARBA" id="ARBA00022989"/>
    </source>
</evidence>
<evidence type="ECO:0000259" key="7">
    <source>
        <dbReference type="PROSITE" id="PS50929"/>
    </source>
</evidence>
<feature type="transmembrane region" description="Helical" evidence="6">
    <location>
        <begin position="56"/>
        <end position="75"/>
    </location>
</feature>
<dbReference type="Pfam" id="PF00664">
    <property type="entry name" value="ABC_membrane"/>
    <property type="match status" value="1"/>
</dbReference>
<evidence type="ECO:0000256" key="5">
    <source>
        <dbReference type="ARBA" id="ARBA00023136"/>
    </source>
</evidence>
<keyword evidence="4 6" id="KW-1133">Transmembrane helix</keyword>
<dbReference type="GO" id="GO:0034040">
    <property type="term" value="F:ATPase-coupled lipid transmembrane transporter activity"/>
    <property type="evidence" value="ECO:0007669"/>
    <property type="project" value="TreeGrafter"/>
</dbReference>
<accession>A0A5B8XCS8</accession>
<reference evidence="8 9" key="1">
    <citation type="journal article" date="2019" name="ISME J.">
        <title>Deianiraea, an extracellular bacterium associated with the ciliate Paramecium, suggests an alternative scenario for the evolution of Rickettsiales.</title>
        <authorList>
            <person name="Castelli M."/>
            <person name="Sabaneyeva E."/>
            <person name="Lanzoni O."/>
            <person name="Lebedeva N."/>
            <person name="Floriano A.M."/>
            <person name="Gaiarsa S."/>
            <person name="Benken K."/>
            <person name="Modeo L."/>
            <person name="Bandi C."/>
            <person name="Potekhin A."/>
            <person name="Sassera D."/>
            <person name="Petroni G."/>
        </authorList>
    </citation>
    <scope>NUCLEOTIDE SEQUENCE [LARGE SCALE GENOMIC DNA]</scope>
    <source>
        <strain evidence="8">CyL4-1</strain>
    </source>
</reference>
<dbReference type="SUPFAM" id="SSF90123">
    <property type="entry name" value="ABC transporter transmembrane region"/>
    <property type="match status" value="1"/>
</dbReference>
<dbReference type="GO" id="GO:0005524">
    <property type="term" value="F:ATP binding"/>
    <property type="evidence" value="ECO:0007669"/>
    <property type="project" value="UniProtKB-KW"/>
</dbReference>
<keyword evidence="5 6" id="KW-0472">Membrane</keyword>
<keyword evidence="9" id="KW-1185">Reference proteome</keyword>
<sequence length="334" mass="39417">MKEPLLFLYKHIKPYKWWYVLILQAPFLTGFFPVFNNYSFKLVIDAFTKDVPNNRQIIYAIIMFFGAQISLDLLWRISNFAERKCEPFVRRNIILDVYNYVQNHHYFYFQNTQTGSVVSKVKGILGGYDSIFSTLHHKLGCYFFWTLFPIIGLFFVNYIIGIVVLIWAILFVLIIYPVIKKLNHFSNIEGDEKHLLFGMISDNVTNIFTLFAFAKRTREIKNLEHKIENGFVKAQIKTYKYDMKFNIIACLLYYPMLIFVFLFMLHCKIKGIITAGDFVFILSTFSMTICHNLWQFVSNMADFMKEIGDFKSSFSIMQVKQDVIDKKDARDLVI</sequence>
<evidence type="ECO:0000256" key="6">
    <source>
        <dbReference type="SAM" id="Phobius"/>
    </source>
</evidence>
<dbReference type="Gene3D" id="1.20.1560.10">
    <property type="entry name" value="ABC transporter type 1, transmembrane domain"/>
    <property type="match status" value="1"/>
</dbReference>
<feature type="transmembrane region" description="Helical" evidence="6">
    <location>
        <begin position="195"/>
        <end position="214"/>
    </location>
</feature>
<dbReference type="InterPro" id="IPR011527">
    <property type="entry name" value="ABC1_TM_dom"/>
</dbReference>
<keyword evidence="3 6" id="KW-0812">Transmembrane</keyword>